<keyword evidence="4" id="KW-1185">Reference proteome</keyword>
<evidence type="ECO:0000259" key="2">
    <source>
        <dbReference type="Pfam" id="PF26059"/>
    </source>
</evidence>
<feature type="domain" description="DUF8020" evidence="2">
    <location>
        <begin position="31"/>
        <end position="99"/>
    </location>
</feature>
<dbReference type="Pfam" id="PF26059">
    <property type="entry name" value="DUF8020"/>
    <property type="match status" value="1"/>
</dbReference>
<name>A0A6G9YLC2_9NOCA</name>
<evidence type="ECO:0000256" key="1">
    <source>
        <dbReference type="SAM" id="Phobius"/>
    </source>
</evidence>
<feature type="transmembrane region" description="Helical" evidence="1">
    <location>
        <begin position="166"/>
        <end position="189"/>
    </location>
</feature>
<dbReference type="InterPro" id="IPR058333">
    <property type="entry name" value="DUF8020"/>
</dbReference>
<dbReference type="AlphaFoldDB" id="A0A6G9YLC2"/>
<evidence type="ECO:0000313" key="3">
    <source>
        <dbReference type="EMBL" id="QIS14069.1"/>
    </source>
</evidence>
<sequence length="225" mass="21976">MTVAAAGANAAPSRDAGPVGVVDNKLRTDVIGYRARIEGKSVALTTDSGSLSVVDDTLRVTTSDGRLVATFPMSYQRDGLKYPIAAEINGGTALLTPSTDRAGATPGEHRPVALRDIAIDPQSDKFNDAVSNFSTQSGLGVSIGALLGTVVGATVGCLGGGLFGGAALAGLTIGTLAVPGFLGGCLVTAAALGAIGAVVGTVVVGGPVAVASALLFADALGKQAG</sequence>
<proteinExistence type="predicted"/>
<feature type="transmembrane region" description="Helical" evidence="1">
    <location>
        <begin position="195"/>
        <end position="217"/>
    </location>
</feature>
<accession>A0A6G9YLC2</accession>
<gene>
    <name evidence="3" type="ORF">F5544_31135</name>
</gene>
<evidence type="ECO:0000313" key="4">
    <source>
        <dbReference type="Proteomes" id="UP000503540"/>
    </source>
</evidence>
<dbReference type="Proteomes" id="UP000503540">
    <property type="component" value="Chromosome"/>
</dbReference>
<keyword evidence="1" id="KW-1133">Transmembrane helix</keyword>
<dbReference type="KEGG" id="nah:F5544_31135"/>
<reference evidence="3 4" key="1">
    <citation type="journal article" date="2019" name="ACS Chem. Biol.">
        <title>Identification and Mobilization of a Cryptic Antibiotic Biosynthesis Gene Locus from a Human-Pathogenic Nocardia Isolate.</title>
        <authorList>
            <person name="Herisse M."/>
            <person name="Ishida K."/>
            <person name="Porter J.L."/>
            <person name="Howden B."/>
            <person name="Hertweck C."/>
            <person name="Stinear T.P."/>
            <person name="Pidot S.J."/>
        </authorList>
    </citation>
    <scope>NUCLEOTIDE SEQUENCE [LARGE SCALE GENOMIC DNA]</scope>
    <source>
        <strain evidence="3 4">AUSMDU00012717</strain>
    </source>
</reference>
<organism evidence="3 4">
    <name type="scientific">Nocardia arthritidis</name>
    <dbReference type="NCBI Taxonomy" id="228602"/>
    <lineage>
        <taxon>Bacteria</taxon>
        <taxon>Bacillati</taxon>
        <taxon>Actinomycetota</taxon>
        <taxon>Actinomycetes</taxon>
        <taxon>Mycobacteriales</taxon>
        <taxon>Nocardiaceae</taxon>
        <taxon>Nocardia</taxon>
    </lineage>
</organism>
<keyword evidence="1" id="KW-0812">Transmembrane</keyword>
<dbReference type="EMBL" id="CP046172">
    <property type="protein sequence ID" value="QIS14069.1"/>
    <property type="molecule type" value="Genomic_DNA"/>
</dbReference>
<protein>
    <recommendedName>
        <fullName evidence="2">DUF8020 domain-containing protein</fullName>
    </recommendedName>
</protein>
<keyword evidence="1" id="KW-0472">Membrane</keyword>
<feature type="transmembrane region" description="Helical" evidence="1">
    <location>
        <begin position="139"/>
        <end position="159"/>
    </location>
</feature>